<dbReference type="HOGENOM" id="CLU_2979943_0_0_1"/>
<reference evidence="1 2" key="1">
    <citation type="submission" date="2014-04" db="EMBL/GenBank/DDBJ databases">
        <authorList>
            <consortium name="DOE Joint Genome Institute"/>
            <person name="Kuo A."/>
            <person name="Kohler A."/>
            <person name="Costa M.D."/>
            <person name="Nagy L.G."/>
            <person name="Floudas D."/>
            <person name="Copeland A."/>
            <person name="Barry K.W."/>
            <person name="Cichocki N."/>
            <person name="Veneault-Fourrey C."/>
            <person name="LaButti K."/>
            <person name="Lindquist E.A."/>
            <person name="Lipzen A."/>
            <person name="Lundell T."/>
            <person name="Morin E."/>
            <person name="Murat C."/>
            <person name="Sun H."/>
            <person name="Tunlid A."/>
            <person name="Henrissat B."/>
            <person name="Grigoriev I.V."/>
            <person name="Hibbett D.S."/>
            <person name="Martin F."/>
            <person name="Nordberg H.P."/>
            <person name="Cantor M.N."/>
            <person name="Hua S.X."/>
        </authorList>
    </citation>
    <scope>NUCLEOTIDE SEQUENCE [LARGE SCALE GENOMIC DNA]</scope>
    <source>
        <strain evidence="1 2">441</strain>
    </source>
</reference>
<dbReference type="AlphaFoldDB" id="A0A0C9YZ28"/>
<keyword evidence="2" id="KW-1185">Reference proteome</keyword>
<accession>A0A0C9YZ28</accession>
<sequence>MPVDEELIWSDKYLIRFLRLLPVDAYSPSSMFIRSRVPPSSMTSKTSLQLRILVIGGG</sequence>
<proteinExistence type="predicted"/>
<dbReference type="Proteomes" id="UP000054018">
    <property type="component" value="Unassembled WGS sequence"/>
</dbReference>
<evidence type="ECO:0000313" key="2">
    <source>
        <dbReference type="Proteomes" id="UP000054018"/>
    </source>
</evidence>
<protein>
    <submittedName>
        <fullName evidence="1">Uncharacterized protein</fullName>
    </submittedName>
</protein>
<name>A0A0C9YZ28_9AGAM</name>
<gene>
    <name evidence="1" type="ORF">PISMIDRAFT_683430</name>
</gene>
<evidence type="ECO:0000313" key="1">
    <source>
        <dbReference type="EMBL" id="KIK19229.1"/>
    </source>
</evidence>
<dbReference type="EMBL" id="KN833788">
    <property type="protein sequence ID" value="KIK19229.1"/>
    <property type="molecule type" value="Genomic_DNA"/>
</dbReference>
<organism evidence="1 2">
    <name type="scientific">Pisolithus microcarpus 441</name>
    <dbReference type="NCBI Taxonomy" id="765257"/>
    <lineage>
        <taxon>Eukaryota</taxon>
        <taxon>Fungi</taxon>
        <taxon>Dikarya</taxon>
        <taxon>Basidiomycota</taxon>
        <taxon>Agaricomycotina</taxon>
        <taxon>Agaricomycetes</taxon>
        <taxon>Agaricomycetidae</taxon>
        <taxon>Boletales</taxon>
        <taxon>Sclerodermatineae</taxon>
        <taxon>Pisolithaceae</taxon>
        <taxon>Pisolithus</taxon>
    </lineage>
</organism>
<reference evidence="2" key="2">
    <citation type="submission" date="2015-01" db="EMBL/GenBank/DDBJ databases">
        <title>Evolutionary Origins and Diversification of the Mycorrhizal Mutualists.</title>
        <authorList>
            <consortium name="DOE Joint Genome Institute"/>
            <consortium name="Mycorrhizal Genomics Consortium"/>
            <person name="Kohler A."/>
            <person name="Kuo A."/>
            <person name="Nagy L.G."/>
            <person name="Floudas D."/>
            <person name="Copeland A."/>
            <person name="Barry K.W."/>
            <person name="Cichocki N."/>
            <person name="Veneault-Fourrey C."/>
            <person name="LaButti K."/>
            <person name="Lindquist E.A."/>
            <person name="Lipzen A."/>
            <person name="Lundell T."/>
            <person name="Morin E."/>
            <person name="Murat C."/>
            <person name="Riley R."/>
            <person name="Ohm R."/>
            <person name="Sun H."/>
            <person name="Tunlid A."/>
            <person name="Henrissat B."/>
            <person name="Grigoriev I.V."/>
            <person name="Hibbett D.S."/>
            <person name="Martin F."/>
        </authorList>
    </citation>
    <scope>NUCLEOTIDE SEQUENCE [LARGE SCALE GENOMIC DNA]</scope>
    <source>
        <strain evidence="2">441</strain>
    </source>
</reference>